<evidence type="ECO:0000256" key="4">
    <source>
        <dbReference type="ARBA" id="ARBA00012513"/>
    </source>
</evidence>
<feature type="domain" description="PDZ" evidence="17">
    <location>
        <begin position="1800"/>
        <end position="1888"/>
    </location>
</feature>
<dbReference type="PROSITE" id="PS50011">
    <property type="entry name" value="PROTEIN_KINASE_DOM"/>
    <property type="match status" value="1"/>
</dbReference>
<evidence type="ECO:0000259" key="17">
    <source>
        <dbReference type="PROSITE" id="PS50106"/>
    </source>
</evidence>
<keyword evidence="10 19" id="KW-0418">Kinase</keyword>
<feature type="region of interest" description="Disordered" evidence="15">
    <location>
        <begin position="2327"/>
        <end position="2354"/>
    </location>
</feature>
<feature type="compositionally biased region" description="Polar residues" evidence="15">
    <location>
        <begin position="1781"/>
        <end position="1793"/>
    </location>
</feature>
<dbReference type="Pfam" id="PF17820">
    <property type="entry name" value="PDZ_6"/>
    <property type="match status" value="1"/>
</dbReference>
<feature type="compositionally biased region" description="Polar residues" evidence="15">
    <location>
        <begin position="291"/>
        <end position="302"/>
    </location>
</feature>
<dbReference type="Gene3D" id="1.10.510.10">
    <property type="entry name" value="Transferase(Phosphotransferase) domain 1"/>
    <property type="match status" value="1"/>
</dbReference>
<evidence type="ECO:0000313" key="19">
    <source>
        <dbReference type="EMBL" id="KAA0193240.1"/>
    </source>
</evidence>
<feature type="compositionally biased region" description="Basic residues" evidence="15">
    <location>
        <begin position="1951"/>
        <end position="1965"/>
    </location>
</feature>
<evidence type="ECO:0000259" key="16">
    <source>
        <dbReference type="PROSITE" id="PS50011"/>
    </source>
</evidence>
<feature type="compositionally biased region" description="Low complexity" evidence="15">
    <location>
        <begin position="1734"/>
        <end position="1744"/>
    </location>
</feature>
<feature type="region of interest" description="Disordered" evidence="15">
    <location>
        <begin position="1588"/>
        <end position="1655"/>
    </location>
</feature>
<dbReference type="InterPro" id="IPR037711">
    <property type="entry name" value="MAST"/>
</dbReference>
<evidence type="ECO:0000256" key="3">
    <source>
        <dbReference type="ARBA" id="ARBA00009903"/>
    </source>
</evidence>
<dbReference type="SMART" id="SM00228">
    <property type="entry name" value="PDZ"/>
    <property type="match status" value="1"/>
</dbReference>
<feature type="compositionally biased region" description="Polar residues" evidence="15">
    <location>
        <begin position="1908"/>
        <end position="1934"/>
    </location>
</feature>
<dbReference type="FunFam" id="2.30.42.10:FF:000008">
    <property type="entry name" value="microtubule-associated serine/threonine-protein kinase 4 isoform X2"/>
    <property type="match status" value="1"/>
</dbReference>
<feature type="compositionally biased region" description="Polar residues" evidence="15">
    <location>
        <begin position="1630"/>
        <end position="1644"/>
    </location>
</feature>
<feature type="region of interest" description="Disordered" evidence="15">
    <location>
        <begin position="424"/>
        <end position="455"/>
    </location>
</feature>
<dbReference type="GO" id="GO:0004674">
    <property type="term" value="F:protein serine/threonine kinase activity"/>
    <property type="evidence" value="ECO:0007669"/>
    <property type="project" value="UniProtKB-KW"/>
</dbReference>
<keyword evidence="11" id="KW-0067">ATP-binding</keyword>
<keyword evidence="9" id="KW-0547">Nucleotide-binding</keyword>
<feature type="compositionally biased region" description="Polar residues" evidence="15">
    <location>
        <begin position="2214"/>
        <end position="2238"/>
    </location>
</feature>
<dbReference type="PANTHER" id="PTHR24356:SF414">
    <property type="entry name" value="NON-SPECIFIC SERINE_THREONINE PROTEIN KINASE"/>
    <property type="match status" value="1"/>
</dbReference>
<evidence type="ECO:0000313" key="20">
    <source>
        <dbReference type="Proteomes" id="UP000728185"/>
    </source>
</evidence>
<evidence type="ECO:0000259" key="18">
    <source>
        <dbReference type="PROSITE" id="PS51285"/>
    </source>
</evidence>
<feature type="region of interest" description="Disordered" evidence="15">
    <location>
        <begin position="291"/>
        <end position="317"/>
    </location>
</feature>
<evidence type="ECO:0000256" key="10">
    <source>
        <dbReference type="ARBA" id="ARBA00022777"/>
    </source>
</evidence>
<dbReference type="Gene3D" id="2.30.42.10">
    <property type="match status" value="1"/>
</dbReference>
<dbReference type="Pfam" id="PF00069">
    <property type="entry name" value="Pkinase"/>
    <property type="match status" value="1"/>
</dbReference>
<feature type="compositionally biased region" description="Polar residues" evidence="15">
    <location>
        <begin position="1362"/>
        <end position="1383"/>
    </location>
</feature>
<dbReference type="CDD" id="cd05609">
    <property type="entry name" value="STKc_MAST"/>
    <property type="match status" value="1"/>
</dbReference>
<name>A0A8E0RUM6_9TREM</name>
<comment type="similarity">
    <text evidence="3">Belongs to the protein kinase superfamily. AGC Ser/Thr protein kinase family.</text>
</comment>
<dbReference type="GO" id="GO:0000287">
    <property type="term" value="F:magnesium ion binding"/>
    <property type="evidence" value="ECO:0007669"/>
    <property type="project" value="InterPro"/>
</dbReference>
<keyword evidence="7" id="KW-0597">Phosphoprotein</keyword>
<dbReference type="GO" id="GO:0035556">
    <property type="term" value="P:intracellular signal transduction"/>
    <property type="evidence" value="ECO:0007669"/>
    <property type="project" value="TreeGrafter"/>
</dbReference>
<evidence type="ECO:0000256" key="2">
    <source>
        <dbReference type="ARBA" id="ARBA00004496"/>
    </source>
</evidence>
<comment type="caution">
    <text evidence="19">The sequence shown here is derived from an EMBL/GenBank/DDBJ whole genome shotgun (WGS) entry which is preliminary data.</text>
</comment>
<feature type="region of interest" description="Disordered" evidence="15">
    <location>
        <begin position="1673"/>
        <end position="1796"/>
    </location>
</feature>
<evidence type="ECO:0000256" key="8">
    <source>
        <dbReference type="ARBA" id="ARBA00022679"/>
    </source>
</evidence>
<organism evidence="19 20">
    <name type="scientific">Fasciolopsis buskii</name>
    <dbReference type="NCBI Taxonomy" id="27845"/>
    <lineage>
        <taxon>Eukaryota</taxon>
        <taxon>Metazoa</taxon>
        <taxon>Spiralia</taxon>
        <taxon>Lophotrochozoa</taxon>
        <taxon>Platyhelminthes</taxon>
        <taxon>Trematoda</taxon>
        <taxon>Digenea</taxon>
        <taxon>Plagiorchiida</taxon>
        <taxon>Echinostomata</taxon>
        <taxon>Echinostomatoidea</taxon>
        <taxon>Fasciolidae</taxon>
        <taxon>Fasciolopsis</taxon>
    </lineage>
</organism>
<keyword evidence="12" id="KW-0460">Magnesium</keyword>
<dbReference type="InterPro" id="IPR015022">
    <property type="entry name" value="MAST_pre-PK_dom"/>
</dbReference>
<comment type="catalytic activity">
    <reaction evidence="14">
        <text>L-seryl-[protein] + ATP = O-phospho-L-seryl-[protein] + ADP + H(+)</text>
        <dbReference type="Rhea" id="RHEA:17989"/>
        <dbReference type="Rhea" id="RHEA-COMP:9863"/>
        <dbReference type="Rhea" id="RHEA-COMP:11604"/>
        <dbReference type="ChEBI" id="CHEBI:15378"/>
        <dbReference type="ChEBI" id="CHEBI:29999"/>
        <dbReference type="ChEBI" id="CHEBI:30616"/>
        <dbReference type="ChEBI" id="CHEBI:83421"/>
        <dbReference type="ChEBI" id="CHEBI:456216"/>
        <dbReference type="EC" id="2.7.11.1"/>
    </reaction>
</comment>
<proteinExistence type="inferred from homology"/>
<dbReference type="Gene3D" id="1.20.1480.20">
    <property type="entry name" value="MAST3 pre-PK domain-like"/>
    <property type="match status" value="1"/>
</dbReference>
<dbReference type="GO" id="GO:0005737">
    <property type="term" value="C:cytoplasm"/>
    <property type="evidence" value="ECO:0007669"/>
    <property type="project" value="UniProtKB-SubCell"/>
</dbReference>
<dbReference type="Proteomes" id="UP000728185">
    <property type="component" value="Unassembled WGS sequence"/>
</dbReference>
<dbReference type="InterPro" id="IPR008271">
    <property type="entry name" value="Ser/Thr_kinase_AS"/>
</dbReference>
<accession>A0A8E0RUM6</accession>
<reference evidence="19" key="1">
    <citation type="submission" date="2019-05" db="EMBL/GenBank/DDBJ databases">
        <title>Annotation for the trematode Fasciolopsis buski.</title>
        <authorList>
            <person name="Choi Y.-J."/>
        </authorList>
    </citation>
    <scope>NUCLEOTIDE SEQUENCE</scope>
    <source>
        <strain evidence="19">HT</strain>
        <tissue evidence="19">Whole worm</tissue>
    </source>
</reference>
<feature type="compositionally biased region" description="Low complexity" evidence="15">
    <location>
        <begin position="2166"/>
        <end position="2181"/>
    </location>
</feature>
<evidence type="ECO:0000256" key="14">
    <source>
        <dbReference type="ARBA" id="ARBA00048679"/>
    </source>
</evidence>
<feature type="compositionally biased region" description="Pro residues" evidence="15">
    <location>
        <begin position="2195"/>
        <end position="2205"/>
    </location>
</feature>
<dbReference type="PROSITE" id="PS00108">
    <property type="entry name" value="PROTEIN_KINASE_ST"/>
    <property type="match status" value="1"/>
</dbReference>
<dbReference type="GO" id="GO:0005524">
    <property type="term" value="F:ATP binding"/>
    <property type="evidence" value="ECO:0007669"/>
    <property type="project" value="UniProtKB-KW"/>
</dbReference>
<feature type="compositionally biased region" description="Basic and acidic residues" evidence="15">
    <location>
        <begin position="1339"/>
        <end position="1348"/>
    </location>
</feature>
<feature type="compositionally biased region" description="Polar residues" evidence="15">
    <location>
        <begin position="442"/>
        <end position="455"/>
    </location>
</feature>
<comment type="subcellular location">
    <subcellularLocation>
        <location evidence="2">Cytoplasm</location>
    </subcellularLocation>
</comment>
<dbReference type="PANTHER" id="PTHR24356">
    <property type="entry name" value="SERINE/THREONINE-PROTEIN KINASE"/>
    <property type="match status" value="1"/>
</dbReference>
<evidence type="ECO:0000256" key="11">
    <source>
        <dbReference type="ARBA" id="ARBA00022840"/>
    </source>
</evidence>
<dbReference type="Pfam" id="PF08926">
    <property type="entry name" value="DUF1908"/>
    <property type="match status" value="1"/>
</dbReference>
<dbReference type="EC" id="2.7.11.1" evidence="4"/>
<feature type="compositionally biased region" description="Polar residues" evidence="15">
    <location>
        <begin position="504"/>
        <end position="524"/>
    </location>
</feature>
<feature type="region of interest" description="Disordered" evidence="15">
    <location>
        <begin position="2252"/>
        <end position="2274"/>
    </location>
</feature>
<keyword evidence="5" id="KW-0963">Cytoplasm</keyword>
<comment type="catalytic activity">
    <reaction evidence="13">
        <text>L-threonyl-[protein] + ATP = O-phospho-L-threonyl-[protein] + ADP + H(+)</text>
        <dbReference type="Rhea" id="RHEA:46608"/>
        <dbReference type="Rhea" id="RHEA-COMP:11060"/>
        <dbReference type="Rhea" id="RHEA-COMP:11605"/>
        <dbReference type="ChEBI" id="CHEBI:15378"/>
        <dbReference type="ChEBI" id="CHEBI:30013"/>
        <dbReference type="ChEBI" id="CHEBI:30616"/>
        <dbReference type="ChEBI" id="CHEBI:61977"/>
        <dbReference type="ChEBI" id="CHEBI:456216"/>
        <dbReference type="EC" id="2.7.11.1"/>
    </reaction>
</comment>
<evidence type="ECO:0000256" key="1">
    <source>
        <dbReference type="ARBA" id="ARBA00001946"/>
    </source>
</evidence>
<feature type="region of interest" description="Disordered" evidence="15">
    <location>
        <begin position="504"/>
        <end position="525"/>
    </location>
</feature>
<feature type="compositionally biased region" description="Polar residues" evidence="15">
    <location>
        <begin position="1290"/>
        <end position="1299"/>
    </location>
</feature>
<dbReference type="InterPro" id="IPR023142">
    <property type="entry name" value="MAST_pre-PK_dom_sf"/>
</dbReference>
<feature type="compositionally biased region" description="Polar residues" evidence="15">
    <location>
        <begin position="359"/>
        <end position="368"/>
    </location>
</feature>
<dbReference type="SMART" id="SM00220">
    <property type="entry name" value="S_TKc"/>
    <property type="match status" value="1"/>
</dbReference>
<dbReference type="SUPFAM" id="SSF140482">
    <property type="entry name" value="MAST3 pre-PK domain-like"/>
    <property type="match status" value="1"/>
</dbReference>
<evidence type="ECO:0000256" key="7">
    <source>
        <dbReference type="ARBA" id="ARBA00022553"/>
    </source>
</evidence>
<dbReference type="PROSITE" id="PS51285">
    <property type="entry name" value="AGC_KINASE_CTER"/>
    <property type="match status" value="1"/>
</dbReference>
<dbReference type="SUPFAM" id="SSF56112">
    <property type="entry name" value="Protein kinase-like (PK-like)"/>
    <property type="match status" value="1"/>
</dbReference>
<feature type="compositionally biased region" description="Basic and acidic residues" evidence="15">
    <location>
        <begin position="1615"/>
        <end position="1629"/>
    </location>
</feature>
<keyword evidence="6" id="KW-0723">Serine/threonine-protein kinase</keyword>
<dbReference type="InterPro" id="IPR000961">
    <property type="entry name" value="AGC-kinase_C"/>
</dbReference>
<dbReference type="Gene3D" id="3.30.200.20">
    <property type="entry name" value="Phosphorylase Kinase, domain 1"/>
    <property type="match status" value="1"/>
</dbReference>
<dbReference type="OrthoDB" id="10070999at2759"/>
<feature type="compositionally biased region" description="Polar residues" evidence="15">
    <location>
        <begin position="1680"/>
        <end position="1718"/>
    </location>
</feature>
<dbReference type="SUPFAM" id="SSF50156">
    <property type="entry name" value="PDZ domain-like"/>
    <property type="match status" value="1"/>
</dbReference>
<dbReference type="InterPro" id="IPR001478">
    <property type="entry name" value="PDZ"/>
</dbReference>
<evidence type="ECO:0000256" key="5">
    <source>
        <dbReference type="ARBA" id="ARBA00022490"/>
    </source>
</evidence>
<dbReference type="FunFam" id="1.20.1480.20:FF:000001">
    <property type="entry name" value="microtubule-associated serine/threonine-protein kinase 4 isoform X1"/>
    <property type="match status" value="1"/>
</dbReference>
<feature type="compositionally biased region" description="Polar residues" evidence="15">
    <location>
        <begin position="1588"/>
        <end position="1607"/>
    </location>
</feature>
<protein>
    <recommendedName>
        <fullName evidence="4">non-specific serine/threonine protein kinase</fullName>
        <ecNumber evidence="4">2.7.11.1</ecNumber>
    </recommendedName>
</protein>
<dbReference type="FunFam" id="3.30.200.20:FF:000012">
    <property type="entry name" value="microtubule-associated serine/threonine-protein kinase 2 isoform X1"/>
    <property type="match status" value="1"/>
</dbReference>
<feature type="domain" description="Protein kinase" evidence="16">
    <location>
        <begin position="960"/>
        <end position="1238"/>
    </location>
</feature>
<feature type="compositionally biased region" description="Basic and acidic residues" evidence="15">
    <location>
        <begin position="1719"/>
        <end position="1731"/>
    </location>
</feature>
<feature type="domain" description="AGC-kinase C-terminal" evidence="18">
    <location>
        <begin position="1242"/>
        <end position="1328"/>
    </location>
</feature>
<feature type="region of interest" description="Disordered" evidence="15">
    <location>
        <begin position="1262"/>
        <end position="1313"/>
    </location>
</feature>
<dbReference type="FunFam" id="1.10.510.10:FF:000012">
    <property type="entry name" value="microtubule-associated serine/threonine-protein kinase 2 isoform X1"/>
    <property type="match status" value="1"/>
</dbReference>
<dbReference type="InterPro" id="IPR011009">
    <property type="entry name" value="Kinase-like_dom_sf"/>
</dbReference>
<evidence type="ECO:0000256" key="9">
    <source>
        <dbReference type="ARBA" id="ARBA00022741"/>
    </source>
</evidence>
<dbReference type="InterPro" id="IPR041489">
    <property type="entry name" value="PDZ_6"/>
</dbReference>
<dbReference type="EMBL" id="LUCM01005172">
    <property type="protein sequence ID" value="KAA0193240.1"/>
    <property type="molecule type" value="Genomic_DNA"/>
</dbReference>
<keyword evidence="20" id="KW-1185">Reference proteome</keyword>
<dbReference type="InterPro" id="IPR036034">
    <property type="entry name" value="PDZ_sf"/>
</dbReference>
<feature type="region of interest" description="Disordered" evidence="15">
    <location>
        <begin position="1325"/>
        <end position="1383"/>
    </location>
</feature>
<feature type="region of interest" description="Disordered" evidence="15">
    <location>
        <begin position="1902"/>
        <end position="1992"/>
    </location>
</feature>
<dbReference type="InterPro" id="IPR000719">
    <property type="entry name" value="Prot_kinase_dom"/>
</dbReference>
<feature type="compositionally biased region" description="Basic and acidic residues" evidence="15">
    <location>
        <begin position="1935"/>
        <end position="1949"/>
    </location>
</feature>
<evidence type="ECO:0000256" key="12">
    <source>
        <dbReference type="ARBA" id="ARBA00022842"/>
    </source>
</evidence>
<dbReference type="InterPro" id="IPR050236">
    <property type="entry name" value="Ser_Thr_kinase_AGC"/>
</dbReference>
<evidence type="ECO:0000256" key="13">
    <source>
        <dbReference type="ARBA" id="ARBA00047899"/>
    </source>
</evidence>
<sequence length="2354" mass="253349">MDRVDLQVDTDSCSSCGYPSSWSSTRSSLNSNLDSCPSTVGYPRSVVASTAPNLVLESVNASPAKIVPNTTPSAPSDPVLDHNSDHRNIRSNFHSFPKLQIFGASSRRYPVAKTKPLKSCPHLVPLLRLAQSKSLEQNSEVGTPLPSLSDYCNRVLTRLIPNQAILIRSCMCPAFAQYPAYRSRSFSCPTLSTSTRLSLHHIKREPSTGIGISIPNSAVGSFNQMDASTGDSNSSPNVSNEIGLTRCICSLSSSHSVTATTTSGHHLLGSIQPASKPTMVALNQALHVSTTFASPSPNSSAVPTRGRPAFRFPTQRKNPLPGGGFVCCANGAAEHTCTFSVDHGLASPGHSPEPDSPLSVASATNTTQSPAELYSSAPLNVSSHAPEDVNTSPNTSLDELVTRRCSGMGRTGSGQTHPMARQLESFSSNPPASSDLPPLRRQISTRNSGPGMSVQSTQNNCANCGLSIEPIRDSPTVEKRHAGLRLRPENKHLTENRRWSLASLPSSGYGTNTPESGSNISHSRCSSRENIHGFQPQTLMVTTTQSVHSPSCTAPVALCSVSPSSPSASVQTRQAAAKPVSTLNQDLASCAVPMNRPSSLRSSTEQPCFIGSKPTLADVTNNFQRCAAETTLVTNSGDRSPIPRVPSPLCSGSTAPPTPLLPISALPLGRTKPMLDSVSYITPFSPIGSVSKVRSRSLSPNRTATSGEQDILLLNNVYRERFPKASAQMQERLTRLVDELEHEDTVSWSAVARFVRCQIVQHVRDCLQKALSGLVTCRYFYEMTENLEKLIEDTRVRDPDSVPLIVNLIRRLLLIIARPARLLECLEFDPCEFYQMLEVAEDQVRRQTSSSATNSIIGAPTNSASGDTATQVYGEIVSADVPLYIVSKLGLNKNALIAYTNDENRNSSIGSESGVLSDAPTSWHIRRKSGSDSSHSADWAVRESNFRPCITHKPPCEADFEIIKLISNGAYGAVYLVRHRVTRQRFALKKIRKQHLQLRNQVDQVFAERDIMTFADNPFVVSMCCTFETKKCLCMVMEYVEGGDCATLLKHIGGPLPLDLARLYFAETVLALEYLHNYGIVHRDLKPDNLLITHEGHIKLTDFGLSRIGLMNLATNLYEKNLDLEKDCKMFRDKQVFGTPEYIAPEVILRQGYGKPVDWWSMGIILYEFLVGCVPFAGDSIEDLFAQIVTGPIEWPEEDEWKVPDEAIELISLLLERDPLLRLGTSGGAAEVKETAFFAGPPSVDWNNLLRQKAAFVPQLEHDEDTSYFDPRTDRYQHDLDDDEDLQFPAGSSFTSGRSSPAPVAPSSEQTRSASFVCSSPSAFISSPTTVRRPAASRLGRERQQQTRERRRCHSLGDRAHSTGSNSSLGQLNNGYPSASVQSVSGDSTAAAAGWVEHESGNATSTLTAGSAAGRTALHMLQNLNLMTYDEHIPDRQATISVNEQALPEEDGEAEDPEARGVFHAFASYSPRFSVVLEQARLAEMATSVPNVDLPPPSAIDNPPLLMSGWSGCSSGVTLTNWSTGEQKSECQSPTEINKPPVCAAFSSGNTKSVPVDLHFCNPNAYSVNKSESSSSLELSQHGSLAYHSSCSSSDVENPIQRHNQSKPPDFSPKAVEDHSKVYSEHGRLDQSSQAQSTRPGASDNSSPPSSLQLTTLTPNLLSHVAADVSQGDTAPTLIPSANRQETMGSVSSTGISPNRSPCSTGSSQAVSSVLPSQSDREGRSRLDENIPRVPTTPLVVLTTDGSKAQPHQSARIPDPRRSPQPRLHTSDRRASRVMCKNQSSSSKENTPVMSRRSGSIVIRKGKWGYGFTIRAIRVYFGSSSAYTLHHLVLSVDQHGAASRAGLREGDLITSINGVSTLGMFHTQVVKLILQSGSELRLHATPINQSFIRSDGPWRPSGRLVSRAASTSQRPTSTHSTVAPSGESSLSRNESVVEKELTPARESLLRRSGRRLTIREARHRHVNSERQQQQQKRIQSSTPDPGTAKTEAKLAEASGGISVNLSSLSIGQVHGVGPNSNNSTCGKSVGPSCYTVASAQRFGLPLGAVGHQSGTVNPTQLAAHRRSIEKPLIRQLSERQHRARLAAVTGTGTIAAVSTTPPLLSGAVPTLQASSPVPKPCSSEWATASRVPVPAQVYNFPSVSSAPLSSGPSLFGSVGWHSGSDLSCGSSSSNLKPGPSSHPTGLYNVGLSNSTPPPTSSPLPVPQTAILDPSVQSTSSPYLQTIPTGSDSSFPTSIQPGLRTPVSIHARHSDPAQQPLGGNQHWPAPKVESHSESTDCAVGTLTTQAQHQSVSNPVNIASHVNALVSSGQVRLRRRSHMFAVQHVASPDSPTSDCEVETDTCPSSALGDWSK</sequence>
<keyword evidence="8" id="KW-0808">Transferase</keyword>
<feature type="region of interest" description="Disordered" evidence="15">
    <location>
        <begin position="2166"/>
        <end position="2238"/>
    </location>
</feature>
<feature type="region of interest" description="Disordered" evidence="15">
    <location>
        <begin position="346"/>
        <end position="368"/>
    </location>
</feature>
<gene>
    <name evidence="19" type="ORF">FBUS_02983</name>
</gene>
<evidence type="ECO:0000256" key="6">
    <source>
        <dbReference type="ARBA" id="ARBA00022527"/>
    </source>
</evidence>
<evidence type="ECO:0000256" key="15">
    <source>
        <dbReference type="SAM" id="MobiDB-lite"/>
    </source>
</evidence>
<dbReference type="PROSITE" id="PS50106">
    <property type="entry name" value="PDZ"/>
    <property type="match status" value="1"/>
</dbReference>
<feature type="compositionally biased region" description="Low complexity" evidence="15">
    <location>
        <begin position="1645"/>
        <end position="1655"/>
    </location>
</feature>
<comment type="cofactor">
    <cofactor evidence="1">
        <name>Mg(2+)</name>
        <dbReference type="ChEBI" id="CHEBI:18420"/>
    </cofactor>
</comment>